<reference evidence="2" key="1">
    <citation type="submission" date="2014-11" db="EMBL/GenBank/DDBJ databases">
        <authorList>
            <person name="Amaro Gonzalez C."/>
        </authorList>
    </citation>
    <scope>NUCLEOTIDE SEQUENCE</scope>
</reference>
<dbReference type="AlphaFoldDB" id="A0A0E9QUU6"/>
<dbReference type="EMBL" id="GBXM01088542">
    <property type="protein sequence ID" value="JAH20035.1"/>
    <property type="molecule type" value="Transcribed_RNA"/>
</dbReference>
<organism evidence="2">
    <name type="scientific">Anguilla anguilla</name>
    <name type="common">European freshwater eel</name>
    <name type="synonym">Muraena anguilla</name>
    <dbReference type="NCBI Taxonomy" id="7936"/>
    <lineage>
        <taxon>Eukaryota</taxon>
        <taxon>Metazoa</taxon>
        <taxon>Chordata</taxon>
        <taxon>Craniata</taxon>
        <taxon>Vertebrata</taxon>
        <taxon>Euteleostomi</taxon>
        <taxon>Actinopterygii</taxon>
        <taxon>Neopterygii</taxon>
        <taxon>Teleostei</taxon>
        <taxon>Anguilliformes</taxon>
        <taxon>Anguillidae</taxon>
        <taxon>Anguilla</taxon>
    </lineage>
</organism>
<feature type="region of interest" description="Disordered" evidence="1">
    <location>
        <begin position="1"/>
        <end position="32"/>
    </location>
</feature>
<reference evidence="2" key="2">
    <citation type="journal article" date="2015" name="Fish Shellfish Immunol.">
        <title>Early steps in the European eel (Anguilla anguilla)-Vibrio vulnificus interaction in the gills: Role of the RtxA13 toxin.</title>
        <authorList>
            <person name="Callol A."/>
            <person name="Pajuelo D."/>
            <person name="Ebbesson L."/>
            <person name="Teles M."/>
            <person name="MacKenzie S."/>
            <person name="Amaro C."/>
        </authorList>
    </citation>
    <scope>NUCLEOTIDE SEQUENCE</scope>
</reference>
<feature type="compositionally biased region" description="Polar residues" evidence="1">
    <location>
        <begin position="1"/>
        <end position="17"/>
    </location>
</feature>
<name>A0A0E9QUU6_ANGAN</name>
<accession>A0A0E9QUU6</accession>
<proteinExistence type="predicted"/>
<evidence type="ECO:0000256" key="1">
    <source>
        <dbReference type="SAM" id="MobiDB-lite"/>
    </source>
</evidence>
<protein>
    <submittedName>
        <fullName evidence="2">Uncharacterized protein</fullName>
    </submittedName>
</protein>
<evidence type="ECO:0000313" key="2">
    <source>
        <dbReference type="EMBL" id="JAH20035.1"/>
    </source>
</evidence>
<sequence length="32" mass="3431">METTSKTPSSAPRNTSEMVCCLANTLKDKQAS</sequence>